<sequence>MTENVYVIKVKTKPSLSSLYPSERRYSASTVGGLSLVHFGLGTLAFFLGILALSLQGPILSVACLVPFVTGLLAWRRWYIDRNIALFFYANLLSLIAAILCLVITIFDITAASNSTNGSLWPLEKILNSPSYYHRPAKDFANNIDNISLTENSFNVTEELKLPVFSRSFNAELNGSDIHDIKNNDDYMVTEASFMYEESMIISREVFQDKNTNLTHGFTNLTKENTFWRSRYEESPHARLLLTLNVLMASLLETFWSLLSAKIAFCGMRNRLPENGNVIGGSKVTRLPLQKRKAPAPRPDILDHDHRISEALQNLQGLTGVGPRLPLPESNREFRERVERFLVNQATHRVVEGA</sequence>
<gene>
    <name evidence="2" type="ORF">PUN28_007302</name>
</gene>
<dbReference type="EMBL" id="JADYXP020000006">
    <property type="protein sequence ID" value="KAL0122475.1"/>
    <property type="molecule type" value="Genomic_DNA"/>
</dbReference>
<protein>
    <submittedName>
        <fullName evidence="2">Uncharacterized protein</fullName>
    </submittedName>
</protein>
<evidence type="ECO:0000256" key="1">
    <source>
        <dbReference type="SAM" id="Phobius"/>
    </source>
</evidence>
<reference evidence="2 3" key="1">
    <citation type="submission" date="2023-03" db="EMBL/GenBank/DDBJ databases">
        <title>High recombination rates correlate with genetic variation in Cardiocondyla obscurior ants.</title>
        <authorList>
            <person name="Errbii M."/>
        </authorList>
    </citation>
    <scope>NUCLEOTIDE SEQUENCE [LARGE SCALE GENOMIC DNA]</scope>
    <source>
        <strain evidence="2">Alpha-2009</strain>
        <tissue evidence="2">Whole body</tissue>
    </source>
</reference>
<keyword evidence="3" id="KW-1185">Reference proteome</keyword>
<dbReference type="AlphaFoldDB" id="A0AAW2G7N9"/>
<name>A0AAW2G7N9_9HYME</name>
<proteinExistence type="predicted"/>
<keyword evidence="1" id="KW-1133">Transmembrane helix</keyword>
<comment type="caution">
    <text evidence="2">The sequence shown here is derived from an EMBL/GenBank/DDBJ whole genome shotgun (WGS) entry which is preliminary data.</text>
</comment>
<feature type="transmembrane region" description="Helical" evidence="1">
    <location>
        <begin position="31"/>
        <end position="53"/>
    </location>
</feature>
<evidence type="ECO:0000313" key="2">
    <source>
        <dbReference type="EMBL" id="KAL0122475.1"/>
    </source>
</evidence>
<feature type="transmembrane region" description="Helical" evidence="1">
    <location>
        <begin position="59"/>
        <end position="75"/>
    </location>
</feature>
<organism evidence="2 3">
    <name type="scientific">Cardiocondyla obscurior</name>
    <dbReference type="NCBI Taxonomy" id="286306"/>
    <lineage>
        <taxon>Eukaryota</taxon>
        <taxon>Metazoa</taxon>
        <taxon>Ecdysozoa</taxon>
        <taxon>Arthropoda</taxon>
        <taxon>Hexapoda</taxon>
        <taxon>Insecta</taxon>
        <taxon>Pterygota</taxon>
        <taxon>Neoptera</taxon>
        <taxon>Endopterygota</taxon>
        <taxon>Hymenoptera</taxon>
        <taxon>Apocrita</taxon>
        <taxon>Aculeata</taxon>
        <taxon>Formicoidea</taxon>
        <taxon>Formicidae</taxon>
        <taxon>Myrmicinae</taxon>
        <taxon>Cardiocondyla</taxon>
    </lineage>
</organism>
<keyword evidence="1" id="KW-0472">Membrane</keyword>
<accession>A0AAW2G7N9</accession>
<keyword evidence="1" id="KW-0812">Transmembrane</keyword>
<evidence type="ECO:0000313" key="3">
    <source>
        <dbReference type="Proteomes" id="UP001430953"/>
    </source>
</evidence>
<feature type="transmembrane region" description="Helical" evidence="1">
    <location>
        <begin position="87"/>
        <end position="107"/>
    </location>
</feature>
<dbReference type="Proteomes" id="UP001430953">
    <property type="component" value="Unassembled WGS sequence"/>
</dbReference>